<keyword evidence="2" id="KW-0723">Serine/threonine-protein kinase</keyword>
<dbReference type="STRING" id="947166.A0A1D1UMP8"/>
<feature type="region of interest" description="Disordered" evidence="9">
    <location>
        <begin position="518"/>
        <end position="542"/>
    </location>
</feature>
<dbReference type="PROSITE" id="PS50011">
    <property type="entry name" value="PROTEIN_KINASE_DOM"/>
    <property type="match status" value="1"/>
</dbReference>
<dbReference type="InterPro" id="IPR011009">
    <property type="entry name" value="Kinase-like_dom_sf"/>
</dbReference>
<evidence type="ECO:0000256" key="1">
    <source>
        <dbReference type="ARBA" id="ARBA00012513"/>
    </source>
</evidence>
<comment type="catalytic activity">
    <reaction evidence="8">
        <text>L-seryl-[protein] + ATP = O-phospho-L-seryl-[protein] + ADP + H(+)</text>
        <dbReference type="Rhea" id="RHEA:17989"/>
        <dbReference type="Rhea" id="RHEA-COMP:9863"/>
        <dbReference type="Rhea" id="RHEA-COMP:11604"/>
        <dbReference type="ChEBI" id="CHEBI:15378"/>
        <dbReference type="ChEBI" id="CHEBI:29999"/>
        <dbReference type="ChEBI" id="CHEBI:30616"/>
        <dbReference type="ChEBI" id="CHEBI:83421"/>
        <dbReference type="ChEBI" id="CHEBI:456216"/>
        <dbReference type="EC" id="2.7.11.1"/>
    </reaction>
</comment>
<evidence type="ECO:0000256" key="8">
    <source>
        <dbReference type="ARBA" id="ARBA00048679"/>
    </source>
</evidence>
<dbReference type="InterPro" id="IPR052239">
    <property type="entry name" value="Ser/Thr-specific_kinases"/>
</dbReference>
<dbReference type="PANTHER" id="PTHR45998:SF2">
    <property type="entry name" value="SERINE_THREONINE-PROTEIN KINASE 16"/>
    <property type="match status" value="1"/>
</dbReference>
<dbReference type="SMART" id="SM00220">
    <property type="entry name" value="S_TKc"/>
    <property type="match status" value="1"/>
</dbReference>
<feature type="domain" description="Protein kinase" evidence="10">
    <location>
        <begin position="91"/>
        <end position="379"/>
    </location>
</feature>
<protein>
    <recommendedName>
        <fullName evidence="1">non-specific serine/threonine protein kinase</fullName>
        <ecNumber evidence="1">2.7.11.1</ecNumber>
    </recommendedName>
</protein>
<dbReference type="EMBL" id="BDGG01000001">
    <property type="protein sequence ID" value="GAU90984.1"/>
    <property type="molecule type" value="Genomic_DNA"/>
</dbReference>
<evidence type="ECO:0000256" key="6">
    <source>
        <dbReference type="ARBA" id="ARBA00022840"/>
    </source>
</evidence>
<reference evidence="11 12" key="1">
    <citation type="journal article" date="2016" name="Nat. Commun.">
        <title>Extremotolerant tardigrade genome and improved radiotolerance of human cultured cells by tardigrade-unique protein.</title>
        <authorList>
            <person name="Hashimoto T."/>
            <person name="Horikawa D.D."/>
            <person name="Saito Y."/>
            <person name="Kuwahara H."/>
            <person name="Kozuka-Hata H."/>
            <person name="Shin-I T."/>
            <person name="Minakuchi Y."/>
            <person name="Ohishi K."/>
            <person name="Motoyama A."/>
            <person name="Aizu T."/>
            <person name="Enomoto A."/>
            <person name="Kondo K."/>
            <person name="Tanaka S."/>
            <person name="Hara Y."/>
            <person name="Koshikawa S."/>
            <person name="Sagara H."/>
            <person name="Miura T."/>
            <person name="Yokobori S."/>
            <person name="Miyagawa K."/>
            <person name="Suzuki Y."/>
            <person name="Kubo T."/>
            <person name="Oyama M."/>
            <person name="Kohara Y."/>
            <person name="Fujiyama A."/>
            <person name="Arakawa K."/>
            <person name="Katayama T."/>
            <person name="Toyoda A."/>
            <person name="Kunieda T."/>
        </authorList>
    </citation>
    <scope>NUCLEOTIDE SEQUENCE [LARGE SCALE GENOMIC DNA]</scope>
    <source>
        <strain evidence="11 12">YOKOZUNA-1</strain>
    </source>
</reference>
<organism evidence="11 12">
    <name type="scientific">Ramazzottius varieornatus</name>
    <name type="common">Water bear</name>
    <name type="synonym">Tardigrade</name>
    <dbReference type="NCBI Taxonomy" id="947166"/>
    <lineage>
        <taxon>Eukaryota</taxon>
        <taxon>Metazoa</taxon>
        <taxon>Ecdysozoa</taxon>
        <taxon>Tardigrada</taxon>
        <taxon>Eutardigrada</taxon>
        <taxon>Parachela</taxon>
        <taxon>Hypsibioidea</taxon>
        <taxon>Ramazzottiidae</taxon>
        <taxon>Ramazzottius</taxon>
    </lineage>
</organism>
<keyword evidence="3" id="KW-0808">Transferase</keyword>
<evidence type="ECO:0000259" key="10">
    <source>
        <dbReference type="PROSITE" id="PS50011"/>
    </source>
</evidence>
<proteinExistence type="predicted"/>
<sequence length="573" mass="66332">MPDSQDRTLSGAFAIRRGTVLADTDFRNLELWTEEDEEQHRDEEKDDYAANDDFELDDSIRYRPLNVKSVLNDVWDRLCCRKFYRIEGEKFYFLKTILSSELCVLELCQFEGTPYVIKRIPLREPEDLIRAADQFNNLRNYDHPHVVFAYKAGIGNSPTWTNWTRTEVRLVLPYITGHLLSVELEERRRNKLWIHPRRILRILRELMDGLFEIHSHSNGDAHRDIRPGTIMIRVPDDWPVIVELDYCSPAVVMTNDDEELQQIIQISNNVTSLFYRAPETFDISVESVIDERTDIWAAGCVLFAMCFFHVSDPPPKDFAIEPVREAILNLKMEHFLNHIVPSDSPYPAEMHAYMARLLSVDLLSRPTTEQAIRELDDIIAKLAGPDQPICVKYPWVNPAADEMAADVLRNRDKAIELDFDKNYPNLRSYSYAEAFANCMIENRDHCQYHIDEMVYTVGNMQSESRFLHHALRTMRNRGYGASRVDIYPRFVKNNSTMLGAFQPPESPRTALRPSRFRIASFPKSRSTDGQVTSTSPRPTDRLMPSQVGQLEIMPTIYDDLRELASSTSNNALK</sequence>
<dbReference type="InterPro" id="IPR000719">
    <property type="entry name" value="Prot_kinase_dom"/>
</dbReference>
<gene>
    <name evidence="11" type="primary">RvY_03325-1</name>
    <name evidence="11" type="synonym">RvY_03325.1</name>
    <name evidence="11" type="ORF">RvY_03325</name>
</gene>
<evidence type="ECO:0000313" key="12">
    <source>
        <dbReference type="Proteomes" id="UP000186922"/>
    </source>
</evidence>
<name>A0A1D1UMP8_RAMVA</name>
<evidence type="ECO:0000256" key="9">
    <source>
        <dbReference type="SAM" id="MobiDB-lite"/>
    </source>
</evidence>
<accession>A0A1D1UMP8</accession>
<evidence type="ECO:0000313" key="11">
    <source>
        <dbReference type="EMBL" id="GAU90984.1"/>
    </source>
</evidence>
<evidence type="ECO:0000256" key="4">
    <source>
        <dbReference type="ARBA" id="ARBA00022741"/>
    </source>
</evidence>
<dbReference type="OrthoDB" id="248923at2759"/>
<dbReference type="GO" id="GO:0005524">
    <property type="term" value="F:ATP binding"/>
    <property type="evidence" value="ECO:0007669"/>
    <property type="project" value="UniProtKB-KW"/>
</dbReference>
<dbReference type="EC" id="2.7.11.1" evidence="1"/>
<feature type="compositionally biased region" description="Polar residues" evidence="9">
    <location>
        <begin position="523"/>
        <end position="537"/>
    </location>
</feature>
<evidence type="ECO:0000256" key="3">
    <source>
        <dbReference type="ARBA" id="ARBA00022679"/>
    </source>
</evidence>
<keyword evidence="6" id="KW-0067">ATP-binding</keyword>
<keyword evidence="12" id="KW-1185">Reference proteome</keyword>
<evidence type="ECO:0000256" key="2">
    <source>
        <dbReference type="ARBA" id="ARBA00022527"/>
    </source>
</evidence>
<keyword evidence="4" id="KW-0547">Nucleotide-binding</keyword>
<dbReference type="Gene3D" id="1.10.510.10">
    <property type="entry name" value="Transferase(Phosphotransferase) domain 1"/>
    <property type="match status" value="1"/>
</dbReference>
<comment type="catalytic activity">
    <reaction evidence="7">
        <text>L-threonyl-[protein] + ATP = O-phospho-L-threonyl-[protein] + ADP + H(+)</text>
        <dbReference type="Rhea" id="RHEA:46608"/>
        <dbReference type="Rhea" id="RHEA-COMP:11060"/>
        <dbReference type="Rhea" id="RHEA-COMP:11605"/>
        <dbReference type="ChEBI" id="CHEBI:15378"/>
        <dbReference type="ChEBI" id="CHEBI:30013"/>
        <dbReference type="ChEBI" id="CHEBI:30616"/>
        <dbReference type="ChEBI" id="CHEBI:61977"/>
        <dbReference type="ChEBI" id="CHEBI:456216"/>
        <dbReference type="EC" id="2.7.11.1"/>
    </reaction>
</comment>
<dbReference type="PANTHER" id="PTHR45998">
    <property type="entry name" value="SERINE/THREONINE-PROTEIN KINASE 16"/>
    <property type="match status" value="1"/>
</dbReference>
<evidence type="ECO:0000256" key="5">
    <source>
        <dbReference type="ARBA" id="ARBA00022777"/>
    </source>
</evidence>
<dbReference type="AlphaFoldDB" id="A0A1D1UMP8"/>
<dbReference type="Proteomes" id="UP000186922">
    <property type="component" value="Unassembled WGS sequence"/>
</dbReference>
<dbReference type="GO" id="GO:0004674">
    <property type="term" value="F:protein serine/threonine kinase activity"/>
    <property type="evidence" value="ECO:0007669"/>
    <property type="project" value="UniProtKB-KW"/>
</dbReference>
<evidence type="ECO:0000256" key="7">
    <source>
        <dbReference type="ARBA" id="ARBA00047899"/>
    </source>
</evidence>
<comment type="caution">
    <text evidence="11">The sequence shown here is derived from an EMBL/GenBank/DDBJ whole genome shotgun (WGS) entry which is preliminary data.</text>
</comment>
<dbReference type="Pfam" id="PF00069">
    <property type="entry name" value="Pkinase"/>
    <property type="match status" value="1"/>
</dbReference>
<dbReference type="SUPFAM" id="SSF56112">
    <property type="entry name" value="Protein kinase-like (PK-like)"/>
    <property type="match status" value="1"/>
</dbReference>
<keyword evidence="5" id="KW-0418">Kinase</keyword>
<dbReference type="GO" id="GO:0005794">
    <property type="term" value="C:Golgi apparatus"/>
    <property type="evidence" value="ECO:0007669"/>
    <property type="project" value="TreeGrafter"/>
</dbReference>